<keyword evidence="1" id="KW-0614">Plasmid</keyword>
<reference evidence="1 2" key="1">
    <citation type="journal article" date="2019" name="Emerg. Microbes Infect.">
        <title>Comprehensive subspecies identification of 175 nontuberculous mycobacteria species based on 7547 genomic profiles.</title>
        <authorList>
            <person name="Matsumoto Y."/>
            <person name="Kinjo T."/>
            <person name="Motooka D."/>
            <person name="Nabeya D."/>
            <person name="Jung N."/>
            <person name="Uechi K."/>
            <person name="Horii T."/>
            <person name="Iida T."/>
            <person name="Fujita J."/>
            <person name="Nakamura S."/>
        </authorList>
    </citation>
    <scope>NUCLEOTIDE SEQUENCE [LARGE SCALE GENOMIC DNA]</scope>
    <source>
        <strain evidence="1 2">JCM 15296</strain>
        <plasmid evidence="1">pJCM15296</plasmid>
    </source>
</reference>
<evidence type="ECO:0000313" key="1">
    <source>
        <dbReference type="EMBL" id="BBX88270.1"/>
    </source>
</evidence>
<protein>
    <submittedName>
        <fullName evidence="1">Uncharacterized protein</fullName>
    </submittedName>
</protein>
<name>A0ABM7ING9_9MYCO</name>
<dbReference type="EMBL" id="AP022578">
    <property type="protein sequence ID" value="BBX88270.1"/>
    <property type="molecule type" value="Genomic_DNA"/>
</dbReference>
<proteinExistence type="predicted"/>
<gene>
    <name evidence="1" type="ORF">MAUB_64710</name>
</gene>
<accession>A0ABM7ING9</accession>
<evidence type="ECO:0000313" key="2">
    <source>
        <dbReference type="Proteomes" id="UP000465609"/>
    </source>
</evidence>
<dbReference type="Proteomes" id="UP000465609">
    <property type="component" value="Plasmid pJCM15296"/>
</dbReference>
<sequence length="174" mass="19023">MPARRADDQDNVCAALGYFSIQHLDEILRGVSADWTADAAGGTDAYRFGDPAGGIVPRYDQDAGSRDRVDVPFDRATGVVDRAASTAKSIGSTTSFPRWVTSPTPTNHRGMRIYRQSITRSGPQAVVRHECDGVISAVKPQWCAPAAYWLLCRRSWCDGVPKRRQIVVPLATDC</sequence>
<organism evidence="1 2">
    <name type="scientific">Mycolicibacterium aubagnense</name>
    <dbReference type="NCBI Taxonomy" id="319707"/>
    <lineage>
        <taxon>Bacteria</taxon>
        <taxon>Bacillati</taxon>
        <taxon>Actinomycetota</taxon>
        <taxon>Actinomycetes</taxon>
        <taxon>Mycobacteriales</taxon>
        <taxon>Mycobacteriaceae</taxon>
        <taxon>Mycolicibacterium</taxon>
    </lineage>
</organism>
<keyword evidence="2" id="KW-1185">Reference proteome</keyword>
<geneLocation type="plasmid" evidence="1 2">
    <name>pJCM15296</name>
</geneLocation>